<evidence type="ECO:0000313" key="2">
    <source>
        <dbReference type="EMBL" id="GKV30171.1"/>
    </source>
</evidence>
<name>A0AAV5KZ40_9ROSI</name>
<comment type="caution">
    <text evidence="2">The sequence shown here is derived from an EMBL/GenBank/DDBJ whole genome shotgun (WGS) entry which is preliminary data.</text>
</comment>
<feature type="transmembrane region" description="Helical" evidence="1">
    <location>
        <begin position="122"/>
        <end position="142"/>
    </location>
</feature>
<dbReference type="Proteomes" id="UP001054252">
    <property type="component" value="Unassembled WGS sequence"/>
</dbReference>
<keyword evidence="1" id="KW-0812">Transmembrane</keyword>
<organism evidence="2 3">
    <name type="scientific">Rubroshorea leprosula</name>
    <dbReference type="NCBI Taxonomy" id="152421"/>
    <lineage>
        <taxon>Eukaryota</taxon>
        <taxon>Viridiplantae</taxon>
        <taxon>Streptophyta</taxon>
        <taxon>Embryophyta</taxon>
        <taxon>Tracheophyta</taxon>
        <taxon>Spermatophyta</taxon>
        <taxon>Magnoliopsida</taxon>
        <taxon>eudicotyledons</taxon>
        <taxon>Gunneridae</taxon>
        <taxon>Pentapetalae</taxon>
        <taxon>rosids</taxon>
        <taxon>malvids</taxon>
        <taxon>Malvales</taxon>
        <taxon>Dipterocarpaceae</taxon>
        <taxon>Rubroshorea</taxon>
    </lineage>
</organism>
<dbReference type="InterPro" id="IPR027417">
    <property type="entry name" value="P-loop_NTPase"/>
</dbReference>
<reference evidence="2 3" key="1">
    <citation type="journal article" date="2021" name="Commun. Biol.">
        <title>The genome of Shorea leprosula (Dipterocarpaceae) highlights the ecological relevance of drought in aseasonal tropical rainforests.</title>
        <authorList>
            <person name="Ng K.K.S."/>
            <person name="Kobayashi M.J."/>
            <person name="Fawcett J.A."/>
            <person name="Hatakeyama M."/>
            <person name="Paape T."/>
            <person name="Ng C.H."/>
            <person name="Ang C.C."/>
            <person name="Tnah L.H."/>
            <person name="Lee C.T."/>
            <person name="Nishiyama T."/>
            <person name="Sese J."/>
            <person name="O'Brien M.J."/>
            <person name="Copetti D."/>
            <person name="Mohd Noor M.I."/>
            <person name="Ong R.C."/>
            <person name="Putra M."/>
            <person name="Sireger I.Z."/>
            <person name="Indrioko S."/>
            <person name="Kosugi Y."/>
            <person name="Izuno A."/>
            <person name="Isagi Y."/>
            <person name="Lee S.L."/>
            <person name="Shimizu K.K."/>
        </authorList>
    </citation>
    <scope>NUCLEOTIDE SEQUENCE [LARGE SCALE GENOMIC DNA]</scope>
    <source>
        <strain evidence="2">214</strain>
    </source>
</reference>
<keyword evidence="1" id="KW-0472">Membrane</keyword>
<evidence type="ECO:0000256" key="1">
    <source>
        <dbReference type="SAM" id="Phobius"/>
    </source>
</evidence>
<accession>A0AAV5KZ40</accession>
<keyword evidence="3" id="KW-1185">Reference proteome</keyword>
<dbReference type="EMBL" id="BPVZ01000085">
    <property type="protein sequence ID" value="GKV30171.1"/>
    <property type="molecule type" value="Genomic_DNA"/>
</dbReference>
<dbReference type="SUPFAM" id="SSF52540">
    <property type="entry name" value="P-loop containing nucleoside triphosphate hydrolases"/>
    <property type="match status" value="1"/>
</dbReference>
<feature type="transmembrane region" description="Helical" evidence="1">
    <location>
        <begin position="81"/>
        <end position="101"/>
    </location>
</feature>
<sequence>MLISQSCLCDIFISMPPGLHLAINIRKIDLSRVEYLVPDEPDKLFELGLLKQIDSVVKACSNTSIICSLFSSTLPDFLEDLARTIICLMLFVLLLSGRILLQNQSSKSWFLLEVKKVNYLHFIKASWSYTAFMVIVCLAIFANGKRAHIIITGHSQALNSVEHELF</sequence>
<proteinExistence type="predicted"/>
<evidence type="ECO:0000313" key="3">
    <source>
        <dbReference type="Proteomes" id="UP001054252"/>
    </source>
</evidence>
<dbReference type="Gene3D" id="3.40.50.300">
    <property type="entry name" value="P-loop containing nucleotide triphosphate hydrolases"/>
    <property type="match status" value="1"/>
</dbReference>
<protein>
    <submittedName>
        <fullName evidence="2">Uncharacterized protein</fullName>
    </submittedName>
</protein>
<keyword evidence="1" id="KW-1133">Transmembrane helix</keyword>
<dbReference type="AlphaFoldDB" id="A0AAV5KZ40"/>
<gene>
    <name evidence="2" type="ORF">SLEP1_g39017</name>
</gene>